<protein>
    <recommendedName>
        <fullName evidence="5">Importin N-terminal domain-containing protein</fullName>
    </recommendedName>
</protein>
<reference evidence="6 7" key="1">
    <citation type="submission" date="2021-12" db="EMBL/GenBank/DDBJ databases">
        <title>High titer production of polyol ester of fatty acids by Rhodotorula paludigena BS15 towards product separation-free biomass refinery.</title>
        <authorList>
            <person name="Mano J."/>
            <person name="Ono H."/>
            <person name="Tanaka T."/>
            <person name="Naito K."/>
            <person name="Sushida H."/>
            <person name="Ike M."/>
            <person name="Tokuyasu K."/>
            <person name="Kitaoka M."/>
        </authorList>
    </citation>
    <scope>NUCLEOTIDE SEQUENCE [LARGE SCALE GENOMIC DNA]</scope>
    <source>
        <strain evidence="6 7">BS15</strain>
    </source>
</reference>
<organism evidence="6 7">
    <name type="scientific">Rhodotorula paludigena</name>
    <dbReference type="NCBI Taxonomy" id="86838"/>
    <lineage>
        <taxon>Eukaryota</taxon>
        <taxon>Fungi</taxon>
        <taxon>Dikarya</taxon>
        <taxon>Basidiomycota</taxon>
        <taxon>Pucciniomycotina</taxon>
        <taxon>Microbotryomycetes</taxon>
        <taxon>Sporidiobolales</taxon>
        <taxon>Sporidiobolaceae</taxon>
        <taxon>Rhodotorula</taxon>
    </lineage>
</organism>
<dbReference type="AlphaFoldDB" id="A0AAV5GPU0"/>
<comment type="similarity">
    <text evidence="2">Belongs to the importin beta family.</text>
</comment>
<evidence type="ECO:0000259" key="5">
    <source>
        <dbReference type="PROSITE" id="PS50166"/>
    </source>
</evidence>
<dbReference type="SMART" id="SM00913">
    <property type="entry name" value="IBN_N"/>
    <property type="match status" value="1"/>
</dbReference>
<comment type="subcellular location">
    <subcellularLocation>
        <location evidence="1">Nucleus</location>
    </subcellularLocation>
</comment>
<gene>
    <name evidence="6" type="ORF">Rhopal_004553-T1</name>
</gene>
<evidence type="ECO:0000256" key="4">
    <source>
        <dbReference type="ARBA" id="ARBA00023242"/>
    </source>
</evidence>
<dbReference type="InterPro" id="IPR058669">
    <property type="entry name" value="TPR_IPO7/11-like"/>
</dbReference>
<proteinExistence type="inferred from homology"/>
<dbReference type="GO" id="GO:0005829">
    <property type="term" value="C:cytosol"/>
    <property type="evidence" value="ECO:0007669"/>
    <property type="project" value="TreeGrafter"/>
</dbReference>
<keyword evidence="4" id="KW-0539">Nucleus</keyword>
<accession>A0AAV5GPU0</accession>
<dbReference type="InterPro" id="IPR016024">
    <property type="entry name" value="ARM-type_fold"/>
</dbReference>
<name>A0AAV5GPU0_9BASI</name>
<keyword evidence="7" id="KW-1185">Reference proteome</keyword>
<evidence type="ECO:0000256" key="1">
    <source>
        <dbReference type="ARBA" id="ARBA00004123"/>
    </source>
</evidence>
<dbReference type="EMBL" id="BQKY01000009">
    <property type="protein sequence ID" value="GJN91530.1"/>
    <property type="molecule type" value="Genomic_DNA"/>
</dbReference>
<dbReference type="Pfam" id="PF25758">
    <property type="entry name" value="TPR_IPO11"/>
    <property type="match status" value="1"/>
</dbReference>
<dbReference type="Gene3D" id="1.25.10.10">
    <property type="entry name" value="Leucine-rich Repeat Variant"/>
    <property type="match status" value="1"/>
</dbReference>
<dbReference type="InterPro" id="IPR001494">
    <property type="entry name" value="Importin-beta_N"/>
</dbReference>
<dbReference type="SUPFAM" id="SSF48371">
    <property type="entry name" value="ARM repeat"/>
    <property type="match status" value="1"/>
</dbReference>
<evidence type="ECO:0000256" key="2">
    <source>
        <dbReference type="ARBA" id="ARBA00007991"/>
    </source>
</evidence>
<dbReference type="PANTHER" id="PTHR10997">
    <property type="entry name" value="IMPORTIN-7, 8, 11"/>
    <property type="match status" value="1"/>
</dbReference>
<dbReference type="PANTHER" id="PTHR10997:SF7">
    <property type="entry name" value="IMPORTIN-11"/>
    <property type="match status" value="1"/>
</dbReference>
<dbReference type="Pfam" id="PF03810">
    <property type="entry name" value="IBN_N"/>
    <property type="match status" value="1"/>
</dbReference>
<dbReference type="GO" id="GO:0005635">
    <property type="term" value="C:nuclear envelope"/>
    <property type="evidence" value="ECO:0007669"/>
    <property type="project" value="TreeGrafter"/>
</dbReference>
<dbReference type="PROSITE" id="PS50166">
    <property type="entry name" value="IMPORTIN_B_NT"/>
    <property type="match status" value="1"/>
</dbReference>
<dbReference type="Proteomes" id="UP001342314">
    <property type="component" value="Unassembled WGS sequence"/>
</dbReference>
<evidence type="ECO:0000313" key="6">
    <source>
        <dbReference type="EMBL" id="GJN91530.1"/>
    </source>
</evidence>
<comment type="caution">
    <text evidence="6">The sequence shown here is derived from an EMBL/GenBank/DDBJ whole genome shotgun (WGS) entry which is preliminary data.</text>
</comment>
<dbReference type="InterPro" id="IPR011989">
    <property type="entry name" value="ARM-like"/>
</dbReference>
<dbReference type="GO" id="GO:0031267">
    <property type="term" value="F:small GTPase binding"/>
    <property type="evidence" value="ECO:0007669"/>
    <property type="project" value="InterPro"/>
</dbReference>
<dbReference type="GO" id="GO:0006606">
    <property type="term" value="P:protein import into nucleus"/>
    <property type="evidence" value="ECO:0007669"/>
    <property type="project" value="TreeGrafter"/>
</dbReference>
<sequence>MAQPPDSPHAVYDALAHALSPDANLRQRSRHLLDQWATLPGYYAHLAAFVAAREGVPAEIRLQAALQFKNGVDRYWRKAAQNGISPDEKAQIRPKLLELLDVQDRTLAKNVALAVAKIARLDYGTDWNDLPDLLLASLQTGLSHPDRAYGRLRLNRTLLFLHATIKALSSNRMPKGRALMLRLGDLLFAPLVQLHAQMLQEAVHRLQAEGLGVTGRADETEEIECALLAFKTLRYLMLYGFTDPSARAEPKEFFASTLPAFSSLLSLRHNLVLSTSPQHATPRLVFLTKHVTAYGKLYRALMDKSVAQFAAMDGVSQIQGLYFQVVTSAAADVVHTVGDDATSLYPTRLVVQALLLIKSMLGDWDGSSGLPVPPDFVQQLAQLLITRLLPLRQEDLEKWSEDPEEWMNEEEMDRWEFELRPCAEYVLKALLSAYREELGPSMAAFLQQVSTPQSMDELLLKEAVYTAVGRSPSDLEGSVNFKEWLEGTLAPECGGTDSNYRIIRRRIAWLLGNWVGEDLAAESRALIYSLLVHLLSRNDSTDPAIRLTAARSLAKCDTWDFDQAAFVPLLPKAIEEILQLLGEVTLSDSMMRLNKTLGVIIDRVGPQITPFAAQLNEILATLWASAEENHFQTSVLVTVIKLAEALGEQSQAMHVQACPIIQLSVDSSRPAHIYLQEDGLELWQVLLRRSASLSPEMLSLVPTLIAILDRATDVLPRCLAIFESYLLLDAQAVLTICSTEFFAAVREILAGLQLDALKVVLHALNTVFQTAPPTHWAAALDASLCFDRMLQVAAAKDSSALIVTKYLCSFSRIILASPETFHHLVASSAARTGASPGQIVDMVVTQFVDRLDNMSQGGQRKLVALALAYLVPTTSPVVLSRLADLVSLWSSVLAQTEENESGDAELYHIPDDYQSDVEVDYTETLETARRQALWARDPIGSHPLKIAIGQKLAEAQALNGGAEAFQAQWLGKVDPLLVEELVKRLDGRLVG</sequence>
<evidence type="ECO:0000313" key="7">
    <source>
        <dbReference type="Proteomes" id="UP001342314"/>
    </source>
</evidence>
<keyword evidence="3" id="KW-0813">Transport</keyword>
<evidence type="ECO:0000256" key="3">
    <source>
        <dbReference type="ARBA" id="ARBA00022448"/>
    </source>
</evidence>
<feature type="domain" description="Importin N-terminal" evidence="5">
    <location>
        <begin position="29"/>
        <end position="102"/>
    </location>
</feature>